<dbReference type="OrthoDB" id="5242988at2759"/>
<comment type="caution">
    <text evidence="3">The sequence shown here is derived from an EMBL/GenBank/DDBJ whole genome shotgun (WGS) entry which is preliminary data.</text>
</comment>
<keyword evidence="4" id="KW-1185">Reference proteome</keyword>
<sequence length="911" mass="99857">MGMPRSSRPMPGPTPLPSTKRRRLPPPPPPPQPLVSQLPQLPQQQQPSAWPGHGTVPEDCLFTVATGTTWKPHIDPPWQYLAKQAPVPGSLLQQQPPGDYEYLSQEPQKGAADVAPPRALSYDSFASESSPTGSLMSTVQTDLSDTMTAIPPVGSRGPTPLCCPGCKSGDEAASCSSSSNLPTRLMCLGPQCNELFQSEKELNAHVQAVHKHSCSWTGCEESSFSSREGLVWHVKLEHLLVCPVQTCGDSSCSNVRILRSHIAVAHPEVGAADIKEWVLPSPPPPPPGSAERDDGPRQHQQQQLNTRSAMPPPKSAGKRKAPSDVHQGPQFNDKVLSTKRKCLEQLRSVIERKAKKTAGTPRAADSPTDIVRNRFSKLVETASFPIVFEHAVLPFLAELMPRWSGPGHAITVTRGRTAQMRRICIMTRHDISRVRKITIAGHTRDLLPENFRHTVSFVFSTGRVERMVWARGLGESMPDDVCAARNPYLFSLPCMGDSVGIPTRGNCRESTATLGPCLIVGGASYWLSNFHPFVEAYQSFGAVNLEHPSPEDRLRCMEEAHDALDSQESFRIGDLQVTSGLNLKTTRISHDSYWEDCCKDPPLVVMDWALTSAQGPRANMLRRFPSETQPVVKEPLVRSVVGVSPGASVLSSGRTSGYQRGQVCEIPAYVSGDENGTEKATREWFVEEPEPFDSEDAWISGGIGVPGDSGAAIVDAESNSLVGQLWGRNAYWGPGPRITYFTPISDIFDDIQEKCGQQERPQLPQYRDDSERYAAYPSCRQCYDLRLYLDSRRSSRLSLQSMVIGPGDAGEQDLTSVEAISELATPRDMSMASFNMNPDLLHIAAHSPGTPMASDMRSPYATTLDVEDLQEPPESPAQARGRKRSMPFPMENMFAFGPVAKRSGNMRRGGM</sequence>
<dbReference type="Gene3D" id="3.30.160.60">
    <property type="entry name" value="Classic Zinc Finger"/>
    <property type="match status" value="1"/>
</dbReference>
<evidence type="ECO:0000256" key="1">
    <source>
        <dbReference type="SAM" id="MobiDB-lite"/>
    </source>
</evidence>
<accession>A0A8K0WT26</accession>
<dbReference type="Proteomes" id="UP000813444">
    <property type="component" value="Unassembled WGS sequence"/>
</dbReference>
<gene>
    <name evidence="3" type="ORF">B0I35DRAFT_476726</name>
</gene>
<feature type="compositionally biased region" description="Low complexity" evidence="1">
    <location>
        <begin position="34"/>
        <end position="48"/>
    </location>
</feature>
<dbReference type="PROSITE" id="PS00028">
    <property type="entry name" value="ZINC_FINGER_C2H2_1"/>
    <property type="match status" value="1"/>
</dbReference>
<feature type="region of interest" description="Disordered" evidence="1">
    <location>
        <begin position="89"/>
        <end position="114"/>
    </location>
</feature>
<evidence type="ECO:0000313" key="4">
    <source>
        <dbReference type="Proteomes" id="UP000813444"/>
    </source>
</evidence>
<feature type="domain" description="C2H2-type" evidence="2">
    <location>
        <begin position="187"/>
        <end position="210"/>
    </location>
</feature>
<proteinExistence type="predicted"/>
<feature type="region of interest" description="Disordered" evidence="1">
    <location>
        <begin position="1"/>
        <end position="56"/>
    </location>
</feature>
<dbReference type="InterPro" id="IPR013087">
    <property type="entry name" value="Znf_C2H2_type"/>
</dbReference>
<dbReference type="EMBL" id="JAGPNK010000004">
    <property type="protein sequence ID" value="KAH7322817.1"/>
    <property type="molecule type" value="Genomic_DNA"/>
</dbReference>
<name>A0A8K0WT26_9HYPO</name>
<feature type="compositionally biased region" description="Polar residues" evidence="1">
    <location>
        <begin position="298"/>
        <end position="308"/>
    </location>
</feature>
<dbReference type="SMART" id="SM00355">
    <property type="entry name" value="ZnF_C2H2"/>
    <property type="match status" value="3"/>
</dbReference>
<protein>
    <recommendedName>
        <fullName evidence="2">C2H2-type domain-containing protein</fullName>
    </recommendedName>
</protein>
<feature type="region of interest" description="Disordered" evidence="1">
    <location>
        <begin position="276"/>
        <end position="336"/>
    </location>
</feature>
<organism evidence="3 4">
    <name type="scientific">Stachybotrys elegans</name>
    <dbReference type="NCBI Taxonomy" id="80388"/>
    <lineage>
        <taxon>Eukaryota</taxon>
        <taxon>Fungi</taxon>
        <taxon>Dikarya</taxon>
        <taxon>Ascomycota</taxon>
        <taxon>Pezizomycotina</taxon>
        <taxon>Sordariomycetes</taxon>
        <taxon>Hypocreomycetidae</taxon>
        <taxon>Hypocreales</taxon>
        <taxon>Stachybotryaceae</taxon>
        <taxon>Stachybotrys</taxon>
    </lineage>
</organism>
<evidence type="ECO:0000313" key="3">
    <source>
        <dbReference type="EMBL" id="KAH7322817.1"/>
    </source>
</evidence>
<feature type="region of interest" description="Disordered" evidence="1">
    <location>
        <begin position="865"/>
        <end position="886"/>
    </location>
</feature>
<evidence type="ECO:0000259" key="2">
    <source>
        <dbReference type="PROSITE" id="PS00028"/>
    </source>
</evidence>
<reference evidence="3" key="1">
    <citation type="journal article" date="2021" name="Nat. Commun.">
        <title>Genetic determinants of endophytism in the Arabidopsis root mycobiome.</title>
        <authorList>
            <person name="Mesny F."/>
            <person name="Miyauchi S."/>
            <person name="Thiergart T."/>
            <person name="Pickel B."/>
            <person name="Atanasova L."/>
            <person name="Karlsson M."/>
            <person name="Huettel B."/>
            <person name="Barry K.W."/>
            <person name="Haridas S."/>
            <person name="Chen C."/>
            <person name="Bauer D."/>
            <person name="Andreopoulos W."/>
            <person name="Pangilinan J."/>
            <person name="LaButti K."/>
            <person name="Riley R."/>
            <person name="Lipzen A."/>
            <person name="Clum A."/>
            <person name="Drula E."/>
            <person name="Henrissat B."/>
            <person name="Kohler A."/>
            <person name="Grigoriev I.V."/>
            <person name="Martin F.M."/>
            <person name="Hacquard S."/>
        </authorList>
    </citation>
    <scope>NUCLEOTIDE SEQUENCE</scope>
    <source>
        <strain evidence="3">MPI-CAGE-CH-0235</strain>
    </source>
</reference>
<dbReference type="AlphaFoldDB" id="A0A8K0WT26"/>